<dbReference type="InterPro" id="IPR036188">
    <property type="entry name" value="FAD/NAD-bd_sf"/>
</dbReference>
<keyword evidence="3" id="KW-0274">FAD</keyword>
<comment type="similarity">
    <text evidence="1">Belongs to the paxM FAD-dependent monooxygenase family.</text>
</comment>
<evidence type="ECO:0000256" key="1">
    <source>
        <dbReference type="ARBA" id="ARBA00007992"/>
    </source>
</evidence>
<dbReference type="GO" id="GO:0004497">
    <property type="term" value="F:monooxygenase activity"/>
    <property type="evidence" value="ECO:0007669"/>
    <property type="project" value="UniProtKB-KW"/>
</dbReference>
<dbReference type="PANTHER" id="PTHR13789:SF309">
    <property type="entry name" value="PUTATIVE (AFU_ORTHOLOGUE AFUA_6G14510)-RELATED"/>
    <property type="match status" value="1"/>
</dbReference>
<dbReference type="OrthoDB" id="417877at2759"/>
<keyword evidence="5" id="KW-0503">Monooxygenase</keyword>
<dbReference type="Gene3D" id="3.50.50.60">
    <property type="entry name" value="FAD/NAD(P)-binding domain"/>
    <property type="match status" value="1"/>
</dbReference>
<dbReference type="Proteomes" id="UP000042958">
    <property type="component" value="Unassembled WGS sequence"/>
</dbReference>
<proteinExistence type="inferred from homology"/>
<dbReference type="GO" id="GO:0071949">
    <property type="term" value="F:FAD binding"/>
    <property type="evidence" value="ECO:0007669"/>
    <property type="project" value="InterPro"/>
</dbReference>
<feature type="domain" description="FAD-binding" evidence="7">
    <location>
        <begin position="150"/>
        <end position="341"/>
    </location>
</feature>
<sequence>MGSADKRPLRIAVIGVGLAGAAVGAFAKSLPDIDIRLYERSLVHRHVGAWIGVTPAGQLLLEEICGENVVDSICSRTYSDPTVRDWQSGRVLLSGGPLPENASPEERRSRRGQAGTTRQDLLQVIINQLPKDCVFLGKKGTSFAVNDDSATVHFHDGSHVEVDLVVVADGIKSKLRQQLYPENVVKYLPQVEYMEVFEREHLSRTIPDLPEGTHCFFQEEKMVFIGDIGRGRFGFIAVMPDDPEQVAQLGWADSMNSSRLSKLREQLEGCTPLINKILDQSRNMGIFPIARGGWLTSLIANDRICFVGDAAHPTGGAFGAGCSFAFEDAKTLTLALNHSYRVNGCWSNETIRRALELYNATRGPHILKVFQLLEASQEPGSQTERGKLATAQQMKWLTTIDTELEFQKALASEGKDPGALSRPVLETFLPAQEVLKMVAPRGSL</sequence>
<organism evidence="8 9">
    <name type="scientific">Penicillium brasilianum</name>
    <dbReference type="NCBI Taxonomy" id="104259"/>
    <lineage>
        <taxon>Eukaryota</taxon>
        <taxon>Fungi</taxon>
        <taxon>Dikarya</taxon>
        <taxon>Ascomycota</taxon>
        <taxon>Pezizomycotina</taxon>
        <taxon>Eurotiomycetes</taxon>
        <taxon>Eurotiomycetidae</taxon>
        <taxon>Eurotiales</taxon>
        <taxon>Aspergillaceae</taxon>
        <taxon>Penicillium</taxon>
    </lineage>
</organism>
<evidence type="ECO:0000313" key="8">
    <source>
        <dbReference type="EMBL" id="CEJ58350.1"/>
    </source>
</evidence>
<keyword evidence="2" id="KW-0285">Flavoprotein</keyword>
<keyword evidence="4" id="KW-0560">Oxidoreductase</keyword>
<reference evidence="9" key="1">
    <citation type="journal article" date="2015" name="Genome Announc.">
        <title>Draft genome sequence of the fungus Penicillium brasilianum MG11.</title>
        <authorList>
            <person name="Horn F."/>
            <person name="Linde J."/>
            <person name="Mattern D.J."/>
            <person name="Walther G."/>
            <person name="Guthke R."/>
            <person name="Brakhage A.A."/>
            <person name="Valiante V."/>
        </authorList>
    </citation>
    <scope>NUCLEOTIDE SEQUENCE [LARGE SCALE GENOMIC DNA]</scope>
    <source>
        <strain evidence="9">MG11</strain>
    </source>
</reference>
<evidence type="ECO:0000256" key="3">
    <source>
        <dbReference type="ARBA" id="ARBA00022827"/>
    </source>
</evidence>
<protein>
    <recommendedName>
        <fullName evidence="7">FAD-binding domain-containing protein</fullName>
    </recommendedName>
</protein>
<dbReference type="STRING" id="104259.A0A0F7TSE2"/>
<dbReference type="InterPro" id="IPR050493">
    <property type="entry name" value="FAD-dep_Monooxygenase_BioMet"/>
</dbReference>
<evidence type="ECO:0000313" key="9">
    <source>
        <dbReference type="Proteomes" id="UP000042958"/>
    </source>
</evidence>
<dbReference type="PANTHER" id="PTHR13789">
    <property type="entry name" value="MONOOXYGENASE"/>
    <property type="match status" value="1"/>
</dbReference>
<evidence type="ECO:0000256" key="6">
    <source>
        <dbReference type="SAM" id="MobiDB-lite"/>
    </source>
</evidence>
<name>A0A0F7TSE2_PENBI</name>
<dbReference type="AlphaFoldDB" id="A0A0F7TSE2"/>
<gene>
    <name evidence="8" type="ORF">PMG11_07009</name>
</gene>
<evidence type="ECO:0000259" key="7">
    <source>
        <dbReference type="Pfam" id="PF01494"/>
    </source>
</evidence>
<feature type="region of interest" description="Disordered" evidence="6">
    <location>
        <begin position="92"/>
        <end position="116"/>
    </location>
</feature>
<evidence type="ECO:0000256" key="4">
    <source>
        <dbReference type="ARBA" id="ARBA00023002"/>
    </source>
</evidence>
<dbReference type="PRINTS" id="PR00420">
    <property type="entry name" value="RNGMNOXGNASE"/>
</dbReference>
<accession>A0A0F7TSE2</accession>
<evidence type="ECO:0000256" key="2">
    <source>
        <dbReference type="ARBA" id="ARBA00022630"/>
    </source>
</evidence>
<evidence type="ECO:0000256" key="5">
    <source>
        <dbReference type="ARBA" id="ARBA00023033"/>
    </source>
</evidence>
<keyword evidence="9" id="KW-1185">Reference proteome</keyword>
<dbReference type="InterPro" id="IPR002938">
    <property type="entry name" value="FAD-bd"/>
</dbReference>
<dbReference type="Pfam" id="PF01494">
    <property type="entry name" value="FAD_binding_3"/>
    <property type="match status" value="1"/>
</dbReference>
<dbReference type="SUPFAM" id="SSF51905">
    <property type="entry name" value="FAD/NAD(P)-binding domain"/>
    <property type="match status" value="1"/>
</dbReference>
<dbReference type="EMBL" id="CDHK01000006">
    <property type="protein sequence ID" value="CEJ58350.1"/>
    <property type="molecule type" value="Genomic_DNA"/>
</dbReference>